<reference evidence="1" key="1">
    <citation type="submission" date="2021-04" db="EMBL/GenBank/DDBJ databases">
        <authorList>
            <person name="Chebbi M.A.C M."/>
        </authorList>
    </citation>
    <scope>NUCLEOTIDE SEQUENCE</scope>
</reference>
<sequence>MHHGRAGLIVSQLRVLQTARLPADDTIFAALAENKVPVPLDTINVVPVNVPGGKIRKVLKNRIKRTAISRWVAKSLKAWSLDADSKTLGSRGWIFNSFIACPCPMYCLTQVIVTGLIILMTPLEPATASKGFPSSSKVHAQV</sequence>
<evidence type="ECO:0000313" key="2">
    <source>
        <dbReference type="Proteomes" id="UP000786811"/>
    </source>
</evidence>
<dbReference type="AlphaFoldDB" id="A0A8J2MKL1"/>
<dbReference type="Proteomes" id="UP000786811">
    <property type="component" value="Unassembled WGS sequence"/>
</dbReference>
<protein>
    <submittedName>
        <fullName evidence="1">Uncharacterized protein</fullName>
    </submittedName>
</protein>
<organism evidence="1 2">
    <name type="scientific">Cotesia congregata</name>
    <name type="common">Parasitoid wasp</name>
    <name type="synonym">Apanteles congregatus</name>
    <dbReference type="NCBI Taxonomy" id="51543"/>
    <lineage>
        <taxon>Eukaryota</taxon>
        <taxon>Metazoa</taxon>
        <taxon>Ecdysozoa</taxon>
        <taxon>Arthropoda</taxon>
        <taxon>Hexapoda</taxon>
        <taxon>Insecta</taxon>
        <taxon>Pterygota</taxon>
        <taxon>Neoptera</taxon>
        <taxon>Endopterygota</taxon>
        <taxon>Hymenoptera</taxon>
        <taxon>Apocrita</taxon>
        <taxon>Ichneumonoidea</taxon>
        <taxon>Braconidae</taxon>
        <taxon>Microgastrinae</taxon>
        <taxon>Cotesia</taxon>
    </lineage>
</organism>
<comment type="caution">
    <text evidence="1">The sequence shown here is derived from an EMBL/GenBank/DDBJ whole genome shotgun (WGS) entry which is preliminary data.</text>
</comment>
<keyword evidence="2" id="KW-1185">Reference proteome</keyword>
<proteinExistence type="predicted"/>
<evidence type="ECO:0000313" key="1">
    <source>
        <dbReference type="EMBL" id="CAG5090993.1"/>
    </source>
</evidence>
<dbReference type="EMBL" id="CAJNRD030001119">
    <property type="protein sequence ID" value="CAG5090993.1"/>
    <property type="molecule type" value="Genomic_DNA"/>
</dbReference>
<gene>
    <name evidence="1" type="ORF">HICCMSTLAB_LOCUS5833</name>
</gene>
<name>A0A8J2MKL1_COTCN</name>
<accession>A0A8J2MKL1</accession>